<dbReference type="AlphaFoldDB" id="A0A0D7BJ58"/>
<protein>
    <recommendedName>
        <fullName evidence="3">DUF6534 domain-containing protein</fullName>
    </recommendedName>
</protein>
<dbReference type="PANTHER" id="PTHR40465">
    <property type="entry name" value="CHROMOSOME 1, WHOLE GENOME SHOTGUN SEQUENCE"/>
    <property type="match status" value="1"/>
</dbReference>
<name>A0A0D7BJ58_9AGAR</name>
<evidence type="ECO:0000256" key="2">
    <source>
        <dbReference type="SAM" id="Phobius"/>
    </source>
</evidence>
<dbReference type="Pfam" id="PF20152">
    <property type="entry name" value="DUF6534"/>
    <property type="match status" value="1"/>
</dbReference>
<dbReference type="EMBL" id="KN880466">
    <property type="protein sequence ID" value="KIY70593.1"/>
    <property type="molecule type" value="Genomic_DNA"/>
</dbReference>
<accession>A0A0D7BJ58</accession>
<keyword evidence="5" id="KW-1185">Reference proteome</keyword>
<gene>
    <name evidence="4" type="ORF">CYLTODRAFT_370853</name>
</gene>
<feature type="transmembrane region" description="Helical" evidence="2">
    <location>
        <begin position="130"/>
        <end position="156"/>
    </location>
</feature>
<keyword evidence="2" id="KW-1133">Transmembrane helix</keyword>
<keyword evidence="2" id="KW-0812">Transmembrane</keyword>
<dbReference type="Proteomes" id="UP000054007">
    <property type="component" value="Unassembled WGS sequence"/>
</dbReference>
<dbReference type="InterPro" id="IPR045339">
    <property type="entry name" value="DUF6534"/>
</dbReference>
<feature type="transmembrane region" description="Helical" evidence="2">
    <location>
        <begin position="168"/>
        <end position="192"/>
    </location>
</feature>
<keyword evidence="2" id="KW-0472">Membrane</keyword>
<feature type="compositionally biased region" description="Basic and acidic residues" evidence="1">
    <location>
        <begin position="322"/>
        <end position="351"/>
    </location>
</feature>
<sequence length="368" mass="40800">MSTPGDATLPAIPPTIAELTGPLFLGHLFNWGLFGALTVQSYIYYLAFPNDRRFSKTIVWSCYVFELLQVVLSTRDAFRDFGTGWGDMRELDEVGWLWFSVPVMSALISMAAQMFFAWRIWVLSGSAHWFMPLLIIVISIAQGVCGIIGGVTAHYVGIFSKVQIHNQVITSIWLGGTALCDILIAICMLYYLNRSRTGFRSTNLVVAKFVRLTLETGAACATMAILDLVFFVVYKHNNYHLAPSIALSKIYSNSLLVVLNARVRFVNGRHLGDVSDDFSLSVTSTSFNVTTGTIPIHRFSGASRSQGTSDTARSGSAYNVLDETHHTSKVHAEDIELGEGRDDESYKEPRQRITRFVDPPETPPPPAQ</sequence>
<dbReference type="OrthoDB" id="2953893at2759"/>
<reference evidence="4 5" key="1">
    <citation type="journal article" date="2015" name="Fungal Genet. Biol.">
        <title>Evolution of novel wood decay mechanisms in Agaricales revealed by the genome sequences of Fistulina hepatica and Cylindrobasidium torrendii.</title>
        <authorList>
            <person name="Floudas D."/>
            <person name="Held B.W."/>
            <person name="Riley R."/>
            <person name="Nagy L.G."/>
            <person name="Koehler G."/>
            <person name="Ransdell A.S."/>
            <person name="Younus H."/>
            <person name="Chow J."/>
            <person name="Chiniquy J."/>
            <person name="Lipzen A."/>
            <person name="Tritt A."/>
            <person name="Sun H."/>
            <person name="Haridas S."/>
            <person name="LaButti K."/>
            <person name="Ohm R.A."/>
            <person name="Kues U."/>
            <person name="Blanchette R.A."/>
            <person name="Grigoriev I.V."/>
            <person name="Minto R.E."/>
            <person name="Hibbett D.S."/>
        </authorList>
    </citation>
    <scope>NUCLEOTIDE SEQUENCE [LARGE SCALE GENOMIC DNA]</scope>
    <source>
        <strain evidence="4 5">FP15055 ss-10</strain>
    </source>
</reference>
<proteinExistence type="predicted"/>
<organism evidence="4 5">
    <name type="scientific">Cylindrobasidium torrendii FP15055 ss-10</name>
    <dbReference type="NCBI Taxonomy" id="1314674"/>
    <lineage>
        <taxon>Eukaryota</taxon>
        <taxon>Fungi</taxon>
        <taxon>Dikarya</taxon>
        <taxon>Basidiomycota</taxon>
        <taxon>Agaricomycotina</taxon>
        <taxon>Agaricomycetes</taxon>
        <taxon>Agaricomycetidae</taxon>
        <taxon>Agaricales</taxon>
        <taxon>Marasmiineae</taxon>
        <taxon>Physalacriaceae</taxon>
        <taxon>Cylindrobasidium</taxon>
    </lineage>
</organism>
<evidence type="ECO:0000259" key="3">
    <source>
        <dbReference type="Pfam" id="PF20152"/>
    </source>
</evidence>
<feature type="transmembrane region" description="Helical" evidence="2">
    <location>
        <begin position="28"/>
        <end position="46"/>
    </location>
</feature>
<evidence type="ECO:0000313" key="5">
    <source>
        <dbReference type="Proteomes" id="UP000054007"/>
    </source>
</evidence>
<feature type="domain" description="DUF6534" evidence="3">
    <location>
        <begin position="178"/>
        <end position="263"/>
    </location>
</feature>
<feature type="region of interest" description="Disordered" evidence="1">
    <location>
        <begin position="319"/>
        <end position="368"/>
    </location>
</feature>
<feature type="transmembrane region" description="Helical" evidence="2">
    <location>
        <begin position="95"/>
        <end position="118"/>
    </location>
</feature>
<feature type="transmembrane region" description="Helical" evidence="2">
    <location>
        <begin position="212"/>
        <end position="234"/>
    </location>
</feature>
<evidence type="ECO:0000256" key="1">
    <source>
        <dbReference type="SAM" id="MobiDB-lite"/>
    </source>
</evidence>
<evidence type="ECO:0000313" key="4">
    <source>
        <dbReference type="EMBL" id="KIY70593.1"/>
    </source>
</evidence>
<dbReference type="PANTHER" id="PTHR40465:SF1">
    <property type="entry name" value="DUF6534 DOMAIN-CONTAINING PROTEIN"/>
    <property type="match status" value="1"/>
</dbReference>